<dbReference type="PANTHER" id="PTHR43976">
    <property type="entry name" value="SHORT CHAIN DEHYDROGENASE"/>
    <property type="match status" value="1"/>
</dbReference>
<dbReference type="InterPro" id="IPR036291">
    <property type="entry name" value="NAD(P)-bd_dom_sf"/>
</dbReference>
<keyword evidence="5" id="KW-1185">Reference proteome</keyword>
<reference evidence="4" key="1">
    <citation type="journal article" date="2014" name="Int. J. Syst. Evol. Microbiol.">
        <title>Complete genome sequence of Corynebacterium casei LMG S-19264T (=DSM 44701T), isolated from a smear-ripened cheese.</title>
        <authorList>
            <consortium name="US DOE Joint Genome Institute (JGI-PGF)"/>
            <person name="Walter F."/>
            <person name="Albersmeier A."/>
            <person name="Kalinowski J."/>
            <person name="Ruckert C."/>
        </authorList>
    </citation>
    <scope>NUCLEOTIDE SEQUENCE</scope>
    <source>
        <strain evidence="4">CGMCC 1.15290</strain>
    </source>
</reference>
<accession>A0A917MVV8</accession>
<dbReference type="InterPro" id="IPR051911">
    <property type="entry name" value="SDR_oxidoreductase"/>
</dbReference>
<dbReference type="Gene3D" id="3.40.50.720">
    <property type="entry name" value="NAD(P)-binding Rossmann-like Domain"/>
    <property type="match status" value="1"/>
</dbReference>
<dbReference type="AlphaFoldDB" id="A0A917MVV8"/>
<dbReference type="PANTHER" id="PTHR43976:SF16">
    <property type="entry name" value="SHORT-CHAIN DEHYDROGENASE_REDUCTASE FAMILY PROTEIN"/>
    <property type="match status" value="1"/>
</dbReference>
<dbReference type="GO" id="GO:0016491">
    <property type="term" value="F:oxidoreductase activity"/>
    <property type="evidence" value="ECO:0007669"/>
    <property type="project" value="UniProtKB-KW"/>
</dbReference>
<dbReference type="SUPFAM" id="SSF51735">
    <property type="entry name" value="NAD(P)-binding Rossmann-fold domains"/>
    <property type="match status" value="1"/>
</dbReference>
<sequence length="278" mass="30290">MDICMVHKTTDMQKTIFITGASSGLGKATARLFQAKGWKVIAAMRSPEKETELAQLQNVTLIQLDVTNPQQITTAVAQALAQGAVDVVFNNAGYGLMGALEALSDEQVVKQIDTNLLGVIRVTQAFIPHFRERKQGVFISTTSMGGFLTFPLHSIYHAAKFGVEGWSEGMAFELGLHNIRIKTVAPGGIATDFLGRSLDKSSHPGYQEMENKLFAVVDSMMQAASAPEQIAAVVYEAATDGKDQIRYVAGEDAKAMYARRLEIGNEAFRKEIEQQIMG</sequence>
<organism evidence="4 5">
    <name type="scientific">Filimonas zeae</name>
    <dbReference type="NCBI Taxonomy" id="1737353"/>
    <lineage>
        <taxon>Bacteria</taxon>
        <taxon>Pseudomonadati</taxon>
        <taxon>Bacteroidota</taxon>
        <taxon>Chitinophagia</taxon>
        <taxon>Chitinophagales</taxon>
        <taxon>Chitinophagaceae</taxon>
        <taxon>Filimonas</taxon>
    </lineage>
</organism>
<dbReference type="InterPro" id="IPR002347">
    <property type="entry name" value="SDR_fam"/>
</dbReference>
<evidence type="ECO:0000256" key="1">
    <source>
        <dbReference type="ARBA" id="ARBA00006484"/>
    </source>
</evidence>
<name>A0A917MVV8_9BACT</name>
<evidence type="ECO:0000256" key="3">
    <source>
        <dbReference type="RuleBase" id="RU000363"/>
    </source>
</evidence>
<gene>
    <name evidence="4" type="ORF">GCM10011379_15040</name>
</gene>
<evidence type="ECO:0000313" key="4">
    <source>
        <dbReference type="EMBL" id="GGH63764.1"/>
    </source>
</evidence>
<dbReference type="PRINTS" id="PR00080">
    <property type="entry name" value="SDRFAMILY"/>
</dbReference>
<dbReference type="CDD" id="cd05374">
    <property type="entry name" value="17beta-HSD-like_SDR_c"/>
    <property type="match status" value="1"/>
</dbReference>
<reference evidence="4" key="2">
    <citation type="submission" date="2020-09" db="EMBL/GenBank/DDBJ databases">
        <authorList>
            <person name="Sun Q."/>
            <person name="Zhou Y."/>
        </authorList>
    </citation>
    <scope>NUCLEOTIDE SEQUENCE</scope>
    <source>
        <strain evidence="4">CGMCC 1.15290</strain>
    </source>
</reference>
<keyword evidence="2" id="KW-0560">Oxidoreductase</keyword>
<protein>
    <submittedName>
        <fullName evidence="4">Short-chain dehydrogenase/reductase</fullName>
    </submittedName>
</protein>
<dbReference type="Proteomes" id="UP000627292">
    <property type="component" value="Unassembled WGS sequence"/>
</dbReference>
<dbReference type="PRINTS" id="PR00081">
    <property type="entry name" value="GDHRDH"/>
</dbReference>
<comment type="similarity">
    <text evidence="1 3">Belongs to the short-chain dehydrogenases/reductases (SDR) family.</text>
</comment>
<dbReference type="EMBL" id="BMIB01000002">
    <property type="protein sequence ID" value="GGH63764.1"/>
    <property type="molecule type" value="Genomic_DNA"/>
</dbReference>
<evidence type="ECO:0000256" key="2">
    <source>
        <dbReference type="ARBA" id="ARBA00023002"/>
    </source>
</evidence>
<evidence type="ECO:0000313" key="5">
    <source>
        <dbReference type="Proteomes" id="UP000627292"/>
    </source>
</evidence>
<dbReference type="Pfam" id="PF00106">
    <property type="entry name" value="adh_short"/>
    <property type="match status" value="1"/>
</dbReference>
<comment type="caution">
    <text evidence="4">The sequence shown here is derived from an EMBL/GenBank/DDBJ whole genome shotgun (WGS) entry which is preliminary data.</text>
</comment>
<proteinExistence type="inferred from homology"/>